<evidence type="ECO:0000313" key="6">
    <source>
        <dbReference type="Proteomes" id="UP000549091"/>
    </source>
</evidence>
<accession>A0A7K7S2V5</accession>
<feature type="non-terminal residue" evidence="5">
    <location>
        <position position="294"/>
    </location>
</feature>
<gene>
    <name evidence="5" type="primary">Ngdn</name>
    <name evidence="5" type="ORF">NESACU_R16680</name>
</gene>
<comment type="subcellular location">
    <subcellularLocation>
        <location evidence="1">Cell projection</location>
        <location evidence="1">Filopodium</location>
    </subcellularLocation>
    <subcellularLocation>
        <location evidence="2">Nucleus</location>
        <location evidence="2">Nucleolus</location>
    </subcellularLocation>
</comment>
<dbReference type="Pfam" id="PF04000">
    <property type="entry name" value="Sas10_Utp3"/>
    <property type="match status" value="1"/>
</dbReference>
<comment type="similarity">
    <text evidence="3">Belongs to the SAS10 family.</text>
</comment>
<feature type="compositionally biased region" description="Acidic residues" evidence="4">
    <location>
        <begin position="133"/>
        <end position="142"/>
    </location>
</feature>
<reference evidence="5 6" key="1">
    <citation type="submission" date="2019-09" db="EMBL/GenBank/DDBJ databases">
        <title>Bird 10,000 Genomes (B10K) Project - Family phase.</title>
        <authorList>
            <person name="Zhang G."/>
        </authorList>
    </citation>
    <scope>NUCLEOTIDE SEQUENCE [LARGE SCALE GENOMIC DNA]</scope>
    <source>
        <strain evidence="5">OUT-0053</strain>
        <tissue evidence="5">Muscle</tissue>
    </source>
</reference>
<evidence type="ECO:0000256" key="4">
    <source>
        <dbReference type="SAM" id="MobiDB-lite"/>
    </source>
</evidence>
<dbReference type="Proteomes" id="UP000549091">
    <property type="component" value="Unassembled WGS sequence"/>
</dbReference>
<dbReference type="GO" id="GO:0000462">
    <property type="term" value="P:maturation of SSU-rRNA from tricistronic rRNA transcript (SSU-rRNA, 5.8S rRNA, LSU-rRNA)"/>
    <property type="evidence" value="ECO:0007669"/>
    <property type="project" value="TreeGrafter"/>
</dbReference>
<organism evidence="5 6">
    <name type="scientific">Nesospiza acunhae</name>
    <dbReference type="NCBI Taxonomy" id="381881"/>
    <lineage>
        <taxon>Eukaryota</taxon>
        <taxon>Metazoa</taxon>
        <taxon>Chordata</taxon>
        <taxon>Craniata</taxon>
        <taxon>Vertebrata</taxon>
        <taxon>Euteleostomi</taxon>
        <taxon>Archelosauria</taxon>
        <taxon>Archosauria</taxon>
        <taxon>Dinosauria</taxon>
        <taxon>Saurischia</taxon>
        <taxon>Theropoda</taxon>
        <taxon>Coelurosauria</taxon>
        <taxon>Aves</taxon>
        <taxon>Neognathae</taxon>
        <taxon>Neoaves</taxon>
        <taxon>Telluraves</taxon>
        <taxon>Australaves</taxon>
        <taxon>Passeriformes</taxon>
        <taxon>Thraupidae</taxon>
        <taxon>Nesospiza</taxon>
    </lineage>
</organism>
<dbReference type="EMBL" id="VZSU01001935">
    <property type="protein sequence ID" value="NWZ98797.1"/>
    <property type="molecule type" value="Genomic_DNA"/>
</dbReference>
<feature type="compositionally biased region" description="Basic residues" evidence="4">
    <location>
        <begin position="274"/>
        <end position="287"/>
    </location>
</feature>
<protein>
    <submittedName>
        <fullName evidence="5">NGDN protein</fullName>
    </submittedName>
</protein>
<evidence type="ECO:0000256" key="1">
    <source>
        <dbReference type="ARBA" id="ARBA00004486"/>
    </source>
</evidence>
<feature type="non-terminal residue" evidence="5">
    <location>
        <position position="1"/>
    </location>
</feature>
<feature type="compositionally biased region" description="Gly residues" evidence="4">
    <location>
        <begin position="146"/>
        <end position="158"/>
    </location>
</feature>
<feature type="region of interest" description="Disordered" evidence="4">
    <location>
        <begin position="114"/>
        <end position="163"/>
    </location>
</feature>
<dbReference type="PANTHER" id="PTHR13237">
    <property type="entry name" value="SOMETHING ABOUT SILENCING PROTEIN 10-RELATED"/>
    <property type="match status" value="1"/>
</dbReference>
<name>A0A7K7S2V5_9PASS</name>
<keyword evidence="6" id="KW-1185">Reference proteome</keyword>
<proteinExistence type="inferred from homology"/>
<comment type="caution">
    <text evidence="5">The sequence shown here is derived from an EMBL/GenBank/DDBJ whole genome shotgun (WGS) entry which is preliminary data.</text>
</comment>
<dbReference type="GO" id="GO:0030175">
    <property type="term" value="C:filopodium"/>
    <property type="evidence" value="ECO:0007669"/>
    <property type="project" value="UniProtKB-SubCell"/>
</dbReference>
<dbReference type="InterPro" id="IPR007146">
    <property type="entry name" value="Sas10/Utp3/C1D"/>
</dbReference>
<dbReference type="AlphaFoldDB" id="A0A7K7S2V5"/>
<evidence type="ECO:0000313" key="5">
    <source>
        <dbReference type="EMBL" id="NWZ98797.1"/>
    </source>
</evidence>
<dbReference type="GO" id="GO:0032040">
    <property type="term" value="C:small-subunit processome"/>
    <property type="evidence" value="ECO:0007669"/>
    <property type="project" value="TreeGrafter"/>
</dbReference>
<evidence type="ECO:0000256" key="3">
    <source>
        <dbReference type="ARBA" id="ARBA00010979"/>
    </source>
</evidence>
<evidence type="ECO:0000256" key="2">
    <source>
        <dbReference type="ARBA" id="ARBA00004604"/>
    </source>
</evidence>
<feature type="region of interest" description="Disordered" evidence="4">
    <location>
        <begin position="228"/>
        <end position="294"/>
    </location>
</feature>
<sequence length="294" mass="31785">MAAAEAVALLEELRAQAAEVAAHGREMLRRVRGGQLDTKQGVSLLQVRSQALLAYLQDLALLACSKSRGGSLSDAGGALERLLETRVVLEKLRPLEQRLKYHLEKLLRAAASGGRGAEDPLSFRPAPSNMVAQDDDNDDGDDEGRGGGAKAPGLGGGRRYVPPRLVPVAPAVPDAEDRSVLRARRRALSSAALRELQQELGEGPLQEGEGLLPASRLELRRRRYEESMLQRLSAPWRPRRPRGAGPDLNDVTNFGAFPALLGAANQDPSEPPQKKRKKQKTGKKKGRKGESSPN</sequence>
<dbReference type="PANTHER" id="PTHR13237:SF9">
    <property type="entry name" value="NEUROGUIDIN"/>
    <property type="match status" value="1"/>
</dbReference>